<evidence type="ECO:0000313" key="16">
    <source>
        <dbReference type="Proteomes" id="UP000824260"/>
    </source>
</evidence>
<keyword evidence="8 11" id="KW-0249">Electron transport</keyword>
<dbReference type="InterPro" id="IPR023455">
    <property type="entry name" value="Dihydroorotate_DHASE_ETsu"/>
</dbReference>
<dbReference type="GO" id="GO:0050660">
    <property type="term" value="F:flavin adenine dinucleotide binding"/>
    <property type="evidence" value="ECO:0007669"/>
    <property type="project" value="InterPro"/>
</dbReference>
<dbReference type="Gene3D" id="2.10.240.10">
    <property type="entry name" value="Dihydroorotate dehydrogenase, electron transfer subunit"/>
    <property type="match status" value="1"/>
</dbReference>
<accession>A0A9D0ZK09</accession>
<dbReference type="AlphaFoldDB" id="A0A9D0ZK09"/>
<evidence type="ECO:0000256" key="11">
    <source>
        <dbReference type="HAMAP-Rule" id="MF_01211"/>
    </source>
</evidence>
<dbReference type="PANTHER" id="PTHR43513:SF3">
    <property type="entry name" value="DIHYDROOROTATE DEHYDROGENASE B (NAD(+)), ELECTRON TRANSFER SUBUNIT-RELATED"/>
    <property type="match status" value="1"/>
</dbReference>
<evidence type="ECO:0000256" key="3">
    <source>
        <dbReference type="ARBA" id="ARBA00022630"/>
    </source>
</evidence>
<feature type="binding site" evidence="11 12">
    <location>
        <begin position="70"/>
        <end position="71"/>
    </location>
    <ligand>
        <name>FAD</name>
        <dbReference type="ChEBI" id="CHEBI:57692"/>
    </ligand>
</feature>
<keyword evidence="3 11" id="KW-0285">Flavoprotein</keyword>
<comment type="pathway">
    <text evidence="11">Pyrimidine metabolism; UMP biosynthesis via de novo pathway; orotate from (S)-dihydroorotate (NAD(+) route): step 1/1.</text>
</comment>
<feature type="binding site" evidence="11 13">
    <location>
        <position position="219"/>
    </location>
    <ligand>
        <name>[2Fe-2S] cluster</name>
        <dbReference type="ChEBI" id="CHEBI:190135"/>
    </ligand>
</feature>
<evidence type="ECO:0000256" key="7">
    <source>
        <dbReference type="ARBA" id="ARBA00022975"/>
    </source>
</evidence>
<feature type="binding site" evidence="11 12">
    <location>
        <begin position="48"/>
        <end position="51"/>
    </location>
    <ligand>
        <name>FAD</name>
        <dbReference type="ChEBI" id="CHEBI:57692"/>
    </ligand>
</feature>
<organism evidence="15 16">
    <name type="scientific">Candidatus Pullichristensenella stercorigallinarum</name>
    <dbReference type="NCBI Taxonomy" id="2840909"/>
    <lineage>
        <taxon>Bacteria</taxon>
        <taxon>Bacillati</taxon>
        <taxon>Bacillota</taxon>
        <taxon>Clostridia</taxon>
        <taxon>Candidatus Pullichristensenella</taxon>
    </lineage>
</organism>
<dbReference type="GO" id="GO:0051537">
    <property type="term" value="F:2 iron, 2 sulfur cluster binding"/>
    <property type="evidence" value="ECO:0007669"/>
    <property type="project" value="UniProtKB-KW"/>
</dbReference>
<evidence type="ECO:0000256" key="4">
    <source>
        <dbReference type="ARBA" id="ARBA00022714"/>
    </source>
</evidence>
<protein>
    <recommendedName>
        <fullName evidence="11">Dihydroorotate dehydrogenase B (NAD(+)), electron transfer subunit</fullName>
    </recommendedName>
    <alternativeName>
        <fullName evidence="11">Dihydroorotate oxidase B, electron transfer subunit</fullName>
    </alternativeName>
</protein>
<dbReference type="InterPro" id="IPR017938">
    <property type="entry name" value="Riboflavin_synthase-like_b-brl"/>
</dbReference>
<dbReference type="SUPFAM" id="SSF63380">
    <property type="entry name" value="Riboflavin synthase domain-like"/>
    <property type="match status" value="1"/>
</dbReference>
<comment type="cofactor">
    <cofactor evidence="11 12">
        <name>FAD</name>
        <dbReference type="ChEBI" id="CHEBI:57692"/>
    </cofactor>
    <text evidence="11 12">Binds 1 FAD per subunit.</text>
</comment>
<keyword evidence="2 11" id="KW-0813">Transport</keyword>
<evidence type="ECO:0000313" key="15">
    <source>
        <dbReference type="EMBL" id="HIQ81972.1"/>
    </source>
</evidence>
<keyword evidence="10 11" id="KW-0411">Iron-sulfur</keyword>
<evidence type="ECO:0000256" key="10">
    <source>
        <dbReference type="ARBA" id="ARBA00023014"/>
    </source>
</evidence>
<comment type="function">
    <text evidence="11">Responsible for channeling the electrons from the oxidation of dihydroorotate from the FMN redox center in the PyrD type B subunit to the ultimate electron acceptor NAD(+).</text>
</comment>
<dbReference type="Gene3D" id="3.40.50.80">
    <property type="entry name" value="Nucleotide-binding domain of ferredoxin-NADP reductase (FNR) module"/>
    <property type="match status" value="1"/>
</dbReference>
<dbReference type="InterPro" id="IPR017927">
    <property type="entry name" value="FAD-bd_FR_type"/>
</dbReference>
<feature type="binding site" evidence="11 13">
    <location>
        <position position="216"/>
    </location>
    <ligand>
        <name>[2Fe-2S] cluster</name>
        <dbReference type="ChEBI" id="CHEBI:190135"/>
    </ligand>
</feature>
<comment type="similarity">
    <text evidence="1 11">Belongs to the PyrK family.</text>
</comment>
<keyword evidence="7 11" id="KW-0665">Pyrimidine biosynthesis</keyword>
<feature type="domain" description="FAD-binding FR-type" evidence="14">
    <location>
        <begin position="1"/>
        <end position="96"/>
    </location>
</feature>
<reference evidence="15" key="1">
    <citation type="submission" date="2020-10" db="EMBL/GenBank/DDBJ databases">
        <authorList>
            <person name="Gilroy R."/>
        </authorList>
    </citation>
    <scope>NUCLEOTIDE SEQUENCE</scope>
    <source>
        <strain evidence="15">ChiSjej6B24-2974</strain>
    </source>
</reference>
<comment type="subunit">
    <text evidence="11">Heterotetramer of 2 PyrK and 2 PyrD type B subunits.</text>
</comment>
<feature type="binding site" evidence="11 13">
    <location>
        <position position="231"/>
    </location>
    <ligand>
        <name>[2Fe-2S] cluster</name>
        <dbReference type="ChEBI" id="CHEBI:190135"/>
    </ligand>
</feature>
<dbReference type="GO" id="GO:0044205">
    <property type="term" value="P:'de novo' UMP biosynthetic process"/>
    <property type="evidence" value="ECO:0007669"/>
    <property type="project" value="UniProtKB-UniRule"/>
</dbReference>
<comment type="cofactor">
    <cofactor evidence="11">
        <name>[2Fe-2S] cluster</name>
        <dbReference type="ChEBI" id="CHEBI:190135"/>
    </cofactor>
    <text evidence="11">Binds 1 [2Fe-2S] cluster per subunit.</text>
</comment>
<dbReference type="InterPro" id="IPR012165">
    <property type="entry name" value="Cyt_c3_hydrogenase_gsu"/>
</dbReference>
<dbReference type="InterPro" id="IPR019480">
    <property type="entry name" value="Dihydroorotate_DH_Fe-S-bd"/>
</dbReference>
<dbReference type="InterPro" id="IPR039261">
    <property type="entry name" value="FNR_nucleotide-bd"/>
</dbReference>
<dbReference type="Gene3D" id="2.40.30.10">
    <property type="entry name" value="Translation factors"/>
    <property type="match status" value="1"/>
</dbReference>
<sequence>MKKGLFTVMENVSVADRVLRMTLAGDASAIVRPGQFVNVEIEGLYLRRPISVCDWDAGKLVLIYKVVGAGTQKLSRLRPGAALDLLTGLGNGFDAGASGARPLLVGGGVGVPPLFALARRLVAAGKNPVAALGFNTAREAILVDDLRALGVETHVATLDGSMGTKGLVTDLFPTLGEITYFYACGPEPMLRAVENALPTDGEMSYEERMGCGFGACMGCSCQTKHGPKRVCKDGPVFKKGEVLS</sequence>
<dbReference type="InterPro" id="IPR050353">
    <property type="entry name" value="PyrK_electron_transfer"/>
</dbReference>
<dbReference type="GO" id="GO:0016491">
    <property type="term" value="F:oxidoreductase activity"/>
    <property type="evidence" value="ECO:0007669"/>
    <property type="project" value="InterPro"/>
</dbReference>
<dbReference type="SUPFAM" id="SSF52343">
    <property type="entry name" value="Ferredoxin reductase-like, C-terminal NADP-linked domain"/>
    <property type="match status" value="1"/>
</dbReference>
<keyword evidence="6 11" id="KW-0274">FAD</keyword>
<dbReference type="EMBL" id="DVFZ01000028">
    <property type="protein sequence ID" value="HIQ81972.1"/>
    <property type="molecule type" value="Genomic_DNA"/>
</dbReference>
<feature type="binding site" evidence="11 13">
    <location>
        <position position="211"/>
    </location>
    <ligand>
        <name>[2Fe-2S] cluster</name>
        <dbReference type="ChEBI" id="CHEBI:190135"/>
    </ligand>
</feature>
<keyword evidence="4 11" id="KW-0001">2Fe-2S</keyword>
<dbReference type="PIRSF" id="PIRSF006816">
    <property type="entry name" value="Cyc3_hyd_g"/>
    <property type="match status" value="1"/>
</dbReference>
<evidence type="ECO:0000256" key="5">
    <source>
        <dbReference type="ARBA" id="ARBA00022723"/>
    </source>
</evidence>
<dbReference type="GO" id="GO:0046872">
    <property type="term" value="F:metal ion binding"/>
    <property type="evidence" value="ECO:0007669"/>
    <property type="project" value="UniProtKB-KW"/>
</dbReference>
<name>A0A9D0ZK09_9FIRM</name>
<dbReference type="InterPro" id="IPR037117">
    <property type="entry name" value="Dihydroorotate_DH_ele_sf"/>
</dbReference>
<evidence type="ECO:0000256" key="9">
    <source>
        <dbReference type="ARBA" id="ARBA00023004"/>
    </source>
</evidence>
<dbReference type="HAMAP" id="MF_01211">
    <property type="entry name" value="DHODB_Fe_S_bind"/>
    <property type="match status" value="1"/>
</dbReference>
<evidence type="ECO:0000256" key="12">
    <source>
        <dbReference type="PIRSR" id="PIRSR006816-1"/>
    </source>
</evidence>
<proteinExistence type="inferred from homology"/>
<keyword evidence="9 11" id="KW-0408">Iron</keyword>
<evidence type="ECO:0000259" key="14">
    <source>
        <dbReference type="PROSITE" id="PS51384"/>
    </source>
</evidence>
<gene>
    <name evidence="11" type="primary">pyrK</name>
    <name evidence="15" type="ORF">IAA52_02590</name>
</gene>
<dbReference type="PROSITE" id="PS51384">
    <property type="entry name" value="FAD_FR"/>
    <property type="match status" value="1"/>
</dbReference>
<dbReference type="PANTHER" id="PTHR43513">
    <property type="entry name" value="DIHYDROOROTATE DEHYDROGENASE B (NAD(+)), ELECTRON TRANSFER SUBUNIT"/>
    <property type="match status" value="1"/>
</dbReference>
<evidence type="ECO:0000256" key="1">
    <source>
        <dbReference type="ARBA" id="ARBA00006422"/>
    </source>
</evidence>
<comment type="cofactor">
    <cofactor evidence="13">
        <name>[2Fe-2S] cluster</name>
        <dbReference type="ChEBI" id="CHEBI:190135"/>
    </cofactor>
    <text evidence="13">Binds 1 [2Fe-2S] cluster per subunit.</text>
</comment>
<dbReference type="CDD" id="cd06218">
    <property type="entry name" value="DHOD_e_trans"/>
    <property type="match status" value="1"/>
</dbReference>
<keyword evidence="5 11" id="KW-0479">Metal-binding</keyword>
<reference evidence="15" key="2">
    <citation type="journal article" date="2021" name="PeerJ">
        <title>Extensive microbial diversity within the chicken gut microbiome revealed by metagenomics and culture.</title>
        <authorList>
            <person name="Gilroy R."/>
            <person name="Ravi A."/>
            <person name="Getino M."/>
            <person name="Pursley I."/>
            <person name="Horton D.L."/>
            <person name="Alikhan N.F."/>
            <person name="Baker D."/>
            <person name="Gharbi K."/>
            <person name="Hall N."/>
            <person name="Watson M."/>
            <person name="Adriaenssens E.M."/>
            <person name="Foster-Nyarko E."/>
            <person name="Jarju S."/>
            <person name="Secka A."/>
            <person name="Antonio M."/>
            <person name="Oren A."/>
            <person name="Chaudhuri R.R."/>
            <person name="La Ragione R."/>
            <person name="Hildebrand F."/>
            <person name="Pallen M.J."/>
        </authorList>
    </citation>
    <scope>NUCLEOTIDE SEQUENCE</scope>
    <source>
        <strain evidence="15">ChiSjej6B24-2974</strain>
    </source>
</reference>
<evidence type="ECO:0000256" key="8">
    <source>
        <dbReference type="ARBA" id="ARBA00022982"/>
    </source>
</evidence>
<evidence type="ECO:0000256" key="6">
    <source>
        <dbReference type="ARBA" id="ARBA00022827"/>
    </source>
</evidence>
<dbReference type="Pfam" id="PF10418">
    <property type="entry name" value="DHODB_Fe-S_bind"/>
    <property type="match status" value="1"/>
</dbReference>
<comment type="caution">
    <text evidence="15">The sequence shown here is derived from an EMBL/GenBank/DDBJ whole genome shotgun (WGS) entry which is preliminary data.</text>
</comment>
<evidence type="ECO:0000256" key="13">
    <source>
        <dbReference type="PIRSR" id="PIRSR006816-2"/>
    </source>
</evidence>
<dbReference type="GO" id="GO:0009055">
    <property type="term" value="F:electron transfer activity"/>
    <property type="evidence" value="ECO:0007669"/>
    <property type="project" value="UniProtKB-UniRule"/>
</dbReference>
<dbReference type="Proteomes" id="UP000824260">
    <property type="component" value="Unassembled WGS sequence"/>
</dbReference>
<evidence type="ECO:0000256" key="2">
    <source>
        <dbReference type="ARBA" id="ARBA00022448"/>
    </source>
</evidence>
<comment type="caution">
    <text evidence="11">Lacks conserved residue(s) required for the propagation of feature annotation.</text>
</comment>